<dbReference type="InterPro" id="IPR022761">
    <property type="entry name" value="Fumarate_lyase_N"/>
</dbReference>
<dbReference type="EMBL" id="JQAZ01000010">
    <property type="protein sequence ID" value="KRN29945.1"/>
    <property type="molecule type" value="Genomic_DNA"/>
</dbReference>
<dbReference type="UniPathway" id="UPA00074">
    <property type="reaction ID" value="UER00132"/>
</dbReference>
<dbReference type="PRINTS" id="PR00145">
    <property type="entry name" value="ARGSUCLYASE"/>
</dbReference>
<dbReference type="NCBIfam" id="TIGR00928">
    <property type="entry name" value="purB"/>
    <property type="match status" value="1"/>
</dbReference>
<dbReference type="AlphaFoldDB" id="A0A0R2FMX1"/>
<comment type="pathway">
    <text evidence="1 12">Purine metabolism; IMP biosynthesis via de novo pathway; 5-amino-1-(5-phospho-D-ribosyl)imidazole-4-carboxamide from 5-amino-1-(5-phospho-D-ribosyl)imidazole-4-carboxylate: step 2/2.</text>
</comment>
<keyword evidence="16" id="KW-1185">Reference proteome</keyword>
<dbReference type="InterPro" id="IPR020557">
    <property type="entry name" value="Fumarate_lyase_CS"/>
</dbReference>
<dbReference type="UniPathway" id="UPA00075">
    <property type="reaction ID" value="UER00336"/>
</dbReference>
<evidence type="ECO:0000256" key="2">
    <source>
        <dbReference type="ARBA" id="ARBA00004734"/>
    </source>
</evidence>
<organism evidence="15 16">
    <name type="scientific">Lactobacillus selangorensis</name>
    <dbReference type="NCBI Taxonomy" id="81857"/>
    <lineage>
        <taxon>Bacteria</taxon>
        <taxon>Bacillati</taxon>
        <taxon>Bacillota</taxon>
        <taxon>Bacilli</taxon>
        <taxon>Lactobacillales</taxon>
        <taxon>Lactobacillaceae</taxon>
        <taxon>Lactobacillus</taxon>
    </lineage>
</organism>
<dbReference type="CDD" id="cd01360">
    <property type="entry name" value="Adenylsuccinate_lyase_1"/>
    <property type="match status" value="1"/>
</dbReference>
<dbReference type="PANTHER" id="PTHR43172">
    <property type="entry name" value="ADENYLOSUCCINATE LYASE"/>
    <property type="match status" value="1"/>
</dbReference>
<accession>A0A0R2FMX1</accession>
<dbReference type="Gene3D" id="1.20.200.10">
    <property type="entry name" value="Fumarase/aspartase (Central domain)"/>
    <property type="match status" value="1"/>
</dbReference>
<evidence type="ECO:0000256" key="6">
    <source>
        <dbReference type="ARBA" id="ARBA00022755"/>
    </source>
</evidence>
<dbReference type="Proteomes" id="UP000051751">
    <property type="component" value="Unassembled WGS sequence"/>
</dbReference>
<protein>
    <recommendedName>
        <fullName evidence="5 11">Adenylosuccinate lyase</fullName>
        <shortName evidence="12">ASL</shortName>
        <ecNumber evidence="4 11">4.3.2.2</ecNumber>
    </recommendedName>
    <alternativeName>
        <fullName evidence="9 12">Adenylosuccinase</fullName>
    </alternativeName>
</protein>
<evidence type="ECO:0000256" key="8">
    <source>
        <dbReference type="ARBA" id="ARBA00024477"/>
    </source>
</evidence>
<evidence type="ECO:0000313" key="16">
    <source>
        <dbReference type="Proteomes" id="UP000051645"/>
    </source>
</evidence>
<dbReference type="SMART" id="SM00998">
    <property type="entry name" value="ADSL_C"/>
    <property type="match status" value="1"/>
</dbReference>
<dbReference type="Proteomes" id="UP000051645">
    <property type="component" value="Unassembled WGS sequence"/>
</dbReference>
<comment type="pathway">
    <text evidence="2 12">Purine metabolism; AMP biosynthesis via de novo pathway; AMP from IMP: step 2/2.</text>
</comment>
<dbReference type="EC" id="4.3.2.2" evidence="4 11"/>
<dbReference type="FunFam" id="1.10.275.10:FF:000006">
    <property type="entry name" value="Adenylosuccinate lyase"/>
    <property type="match status" value="1"/>
</dbReference>
<name>A0A0R2FMX1_9LACO</name>
<evidence type="ECO:0000256" key="4">
    <source>
        <dbReference type="ARBA" id="ARBA00012339"/>
    </source>
</evidence>
<evidence type="ECO:0000313" key="17">
    <source>
        <dbReference type="Proteomes" id="UP000051751"/>
    </source>
</evidence>
<dbReference type="GO" id="GO:0070626">
    <property type="term" value="F:(S)-2-(5-amino-1-(5-phospho-D-ribosyl)imidazole-4-carboxamido) succinate lyase (fumarate-forming) activity"/>
    <property type="evidence" value="ECO:0007669"/>
    <property type="project" value="TreeGrafter"/>
</dbReference>
<dbReference type="GO" id="GO:0004018">
    <property type="term" value="F:N6-(1,2-dicarboxyethyl)AMP AMP-lyase (fumarate-forming) activity"/>
    <property type="evidence" value="ECO:0007669"/>
    <property type="project" value="UniProtKB-UniRule"/>
</dbReference>
<dbReference type="FunFam" id="1.20.200.10:FF:000008">
    <property type="entry name" value="Adenylosuccinate lyase"/>
    <property type="match status" value="1"/>
</dbReference>
<sequence length="439" mass="50245">MFKTKEKFMLARYTRPEMGQIWTDQNKYQDWLEVEILTVEAWSKLGEIPAADAKKIHDNAKFDAKEIARLEKITHHDVVAFTRDVSESLGAEKKWVHYGLTSTDVVDTAQGYLLKQANDILRTDIQKFLDILATQAKKYKDTVMIGRTHGVHAEPITFGLKLATWYSEMKRNQERFEHAARGVEAGKISGAVGTFANIPPEVEAYVTSHLGLRAQEISTQVLPRDLHAEYIQTIALIATSIERFATEIRSLQRTEIHEVEEHFAAGQKGSSAMPHKRNPIGSENVTGLARVLRGHTITALEDVPLWSERDISHSSAERIILPDSTELLDYILHRFGNIVKNLTVFPERMIQNMNETHGLIYSQRVLLKLIDKGLSREAAYDLVQPETARAWDEHRDFRDLLEHNDKVMAYLTEADLDDAFDYHWHLKHVDDIFKRVGLE</sequence>
<dbReference type="Gene3D" id="1.10.40.30">
    <property type="entry name" value="Fumarase/aspartase (C-terminal domain)"/>
    <property type="match status" value="1"/>
</dbReference>
<evidence type="ECO:0000313" key="14">
    <source>
        <dbReference type="EMBL" id="KRN27272.1"/>
    </source>
</evidence>
<dbReference type="SUPFAM" id="SSF48557">
    <property type="entry name" value="L-aspartase-like"/>
    <property type="match status" value="1"/>
</dbReference>
<dbReference type="InterPro" id="IPR000362">
    <property type="entry name" value="Fumarate_lyase_fam"/>
</dbReference>
<dbReference type="GO" id="GO:0006189">
    <property type="term" value="P:'de novo' IMP biosynthetic process"/>
    <property type="evidence" value="ECO:0007669"/>
    <property type="project" value="UniProtKB-UniPathway"/>
</dbReference>
<gene>
    <name evidence="14" type="ORF">IV38_GL000678</name>
    <name evidence="15" type="ORF">IV40_GL000543</name>
</gene>
<evidence type="ECO:0000256" key="9">
    <source>
        <dbReference type="ARBA" id="ARBA00030717"/>
    </source>
</evidence>
<dbReference type="Gene3D" id="1.10.275.10">
    <property type="entry name" value="Fumarase/aspartase (N-terminal domain)"/>
    <property type="match status" value="1"/>
</dbReference>
<dbReference type="PROSITE" id="PS00163">
    <property type="entry name" value="FUMARATE_LYASES"/>
    <property type="match status" value="1"/>
</dbReference>
<dbReference type="InterPro" id="IPR019468">
    <property type="entry name" value="AdenyloSucc_lyase_C"/>
</dbReference>
<dbReference type="GO" id="GO:0044208">
    <property type="term" value="P:'de novo' AMP biosynthetic process"/>
    <property type="evidence" value="ECO:0007669"/>
    <property type="project" value="UniProtKB-UniPathway"/>
</dbReference>
<evidence type="ECO:0000313" key="15">
    <source>
        <dbReference type="EMBL" id="KRN29945.1"/>
    </source>
</evidence>
<dbReference type="InterPro" id="IPR008948">
    <property type="entry name" value="L-Aspartase-like"/>
</dbReference>
<dbReference type="PATRIC" id="fig|81857.3.peg.682"/>
<comment type="catalytic activity">
    <reaction evidence="8">
        <text>(2S)-2-[5-amino-1-(5-phospho-beta-D-ribosyl)imidazole-4-carboxamido]succinate = 5-amino-1-(5-phospho-beta-D-ribosyl)imidazole-4-carboxamide + fumarate</text>
        <dbReference type="Rhea" id="RHEA:23920"/>
        <dbReference type="ChEBI" id="CHEBI:29806"/>
        <dbReference type="ChEBI" id="CHEBI:58443"/>
        <dbReference type="ChEBI" id="CHEBI:58475"/>
        <dbReference type="EC" id="4.3.2.2"/>
    </reaction>
    <physiologicalReaction direction="left-to-right" evidence="8">
        <dbReference type="Rhea" id="RHEA:23921"/>
    </physiologicalReaction>
</comment>
<dbReference type="FunFam" id="1.10.40.30:FF:000007">
    <property type="entry name" value="Adenylosuccinate lyase"/>
    <property type="match status" value="1"/>
</dbReference>
<evidence type="ECO:0000256" key="5">
    <source>
        <dbReference type="ARBA" id="ARBA00017058"/>
    </source>
</evidence>
<dbReference type="GO" id="GO:0005829">
    <property type="term" value="C:cytosol"/>
    <property type="evidence" value="ECO:0007669"/>
    <property type="project" value="TreeGrafter"/>
</dbReference>
<dbReference type="PANTHER" id="PTHR43172:SF1">
    <property type="entry name" value="ADENYLOSUCCINATE LYASE"/>
    <property type="match status" value="1"/>
</dbReference>
<proteinExistence type="inferred from homology"/>
<dbReference type="PRINTS" id="PR00149">
    <property type="entry name" value="FUMRATELYASE"/>
</dbReference>
<keyword evidence="6 12" id="KW-0658">Purine biosynthesis</keyword>
<dbReference type="InterPro" id="IPR024083">
    <property type="entry name" value="Fumarase/histidase_N"/>
</dbReference>
<evidence type="ECO:0000256" key="1">
    <source>
        <dbReference type="ARBA" id="ARBA00004706"/>
    </source>
</evidence>
<feature type="domain" description="Adenylosuccinate lyase C-terminal" evidence="13">
    <location>
        <begin position="357"/>
        <end position="437"/>
    </location>
</feature>
<comment type="catalytic activity">
    <reaction evidence="10">
        <text>N(6)-(1,2-dicarboxyethyl)-AMP = fumarate + AMP</text>
        <dbReference type="Rhea" id="RHEA:16853"/>
        <dbReference type="ChEBI" id="CHEBI:29806"/>
        <dbReference type="ChEBI" id="CHEBI:57567"/>
        <dbReference type="ChEBI" id="CHEBI:456215"/>
        <dbReference type="EC" id="4.3.2.2"/>
    </reaction>
    <physiologicalReaction direction="left-to-right" evidence="10">
        <dbReference type="Rhea" id="RHEA:16854"/>
    </physiologicalReaction>
</comment>
<dbReference type="STRING" id="81857.IV38_GL000678"/>
<comment type="similarity">
    <text evidence="3 12">Belongs to the lyase 1 family. Adenylosuccinate lyase subfamily.</text>
</comment>
<dbReference type="InterPro" id="IPR004769">
    <property type="entry name" value="Pur_lyase"/>
</dbReference>
<comment type="caution">
    <text evidence="15">The sequence shown here is derived from an EMBL/GenBank/DDBJ whole genome shotgun (WGS) entry which is preliminary data.</text>
</comment>
<evidence type="ECO:0000256" key="7">
    <source>
        <dbReference type="ARBA" id="ARBA00023239"/>
    </source>
</evidence>
<evidence type="ECO:0000256" key="3">
    <source>
        <dbReference type="ARBA" id="ARBA00008273"/>
    </source>
</evidence>
<evidence type="ECO:0000259" key="13">
    <source>
        <dbReference type="SMART" id="SM00998"/>
    </source>
</evidence>
<evidence type="ECO:0000256" key="12">
    <source>
        <dbReference type="RuleBase" id="RU361172"/>
    </source>
</evidence>
<evidence type="ECO:0000256" key="11">
    <source>
        <dbReference type="NCBIfam" id="TIGR00928"/>
    </source>
</evidence>
<keyword evidence="7 12" id="KW-0456">Lyase</keyword>
<reference evidence="16 17" key="1">
    <citation type="journal article" date="2015" name="Genome Announc.">
        <title>Expanding the biotechnology potential of lactobacilli through comparative genomics of 213 strains and associated genera.</title>
        <authorList>
            <person name="Sun Z."/>
            <person name="Harris H.M."/>
            <person name="McCann A."/>
            <person name="Guo C."/>
            <person name="Argimon S."/>
            <person name="Zhang W."/>
            <person name="Yang X."/>
            <person name="Jeffery I.B."/>
            <person name="Cooney J.C."/>
            <person name="Kagawa T.F."/>
            <person name="Liu W."/>
            <person name="Song Y."/>
            <person name="Salvetti E."/>
            <person name="Wrobel A."/>
            <person name="Rasinkangas P."/>
            <person name="Parkhill J."/>
            <person name="Rea M.C."/>
            <person name="O'Sullivan O."/>
            <person name="Ritari J."/>
            <person name="Douillard F.P."/>
            <person name="Paul Ross R."/>
            <person name="Yang R."/>
            <person name="Briner A.E."/>
            <person name="Felis G.E."/>
            <person name="de Vos W.M."/>
            <person name="Barrangou R."/>
            <person name="Klaenhammer T.R."/>
            <person name="Caufield P.W."/>
            <person name="Cui Y."/>
            <person name="Zhang H."/>
            <person name="O'Toole P.W."/>
        </authorList>
    </citation>
    <scope>NUCLEOTIDE SEQUENCE [LARGE SCALE GENOMIC DNA]</scope>
    <source>
        <strain evidence="14 17">ATCC BAA-66</strain>
        <strain evidence="15 16">DSM 13344</strain>
    </source>
</reference>
<dbReference type="Pfam" id="PF00206">
    <property type="entry name" value="Lyase_1"/>
    <property type="match status" value="1"/>
</dbReference>
<dbReference type="EMBL" id="JQAT01000010">
    <property type="protein sequence ID" value="KRN27272.1"/>
    <property type="molecule type" value="Genomic_DNA"/>
</dbReference>
<dbReference type="Pfam" id="PF10397">
    <property type="entry name" value="ADSL_C"/>
    <property type="match status" value="1"/>
</dbReference>
<evidence type="ECO:0000256" key="10">
    <source>
        <dbReference type="ARBA" id="ARBA00049115"/>
    </source>
</evidence>